<dbReference type="Proteomes" id="UP001431532">
    <property type="component" value="Unassembled WGS sequence"/>
</dbReference>
<keyword evidence="2" id="KW-0489">Methyltransferase</keyword>
<dbReference type="RefSeq" id="WP_282838956.1">
    <property type="nucleotide sequence ID" value="NZ_JASCXW010000006.1"/>
</dbReference>
<dbReference type="PANTHER" id="PTHR45036:SF1">
    <property type="entry name" value="METHYLTRANSFERASE LIKE 7A"/>
    <property type="match status" value="1"/>
</dbReference>
<evidence type="ECO:0000259" key="1">
    <source>
        <dbReference type="Pfam" id="PF08241"/>
    </source>
</evidence>
<name>A0AAW6U6Y1_9MOLU</name>
<dbReference type="GO" id="GO:0008757">
    <property type="term" value="F:S-adenosylmethionine-dependent methyltransferase activity"/>
    <property type="evidence" value="ECO:0007669"/>
    <property type="project" value="InterPro"/>
</dbReference>
<accession>A0AAW6U6Y1</accession>
<dbReference type="InterPro" id="IPR029063">
    <property type="entry name" value="SAM-dependent_MTases_sf"/>
</dbReference>
<keyword evidence="2" id="KW-0808">Transferase</keyword>
<feature type="domain" description="Methyltransferase type 11" evidence="1">
    <location>
        <begin position="33"/>
        <end position="129"/>
    </location>
</feature>
<dbReference type="InterPro" id="IPR052356">
    <property type="entry name" value="Thiol_S-MT"/>
</dbReference>
<dbReference type="InterPro" id="IPR013216">
    <property type="entry name" value="Methyltransf_11"/>
</dbReference>
<dbReference type="Gene3D" id="3.40.50.150">
    <property type="entry name" value="Vaccinia Virus protein VP39"/>
    <property type="match status" value="1"/>
</dbReference>
<dbReference type="EMBL" id="JASCXW010000006">
    <property type="protein sequence ID" value="MDI6452540.1"/>
    <property type="molecule type" value="Genomic_DNA"/>
</dbReference>
<keyword evidence="3" id="KW-1185">Reference proteome</keyword>
<comment type="caution">
    <text evidence="2">The sequence shown here is derived from an EMBL/GenBank/DDBJ whole genome shotgun (WGS) entry which is preliminary data.</text>
</comment>
<organism evidence="2 3">
    <name type="scientific">Peloplasma aerotolerans</name>
    <dbReference type="NCBI Taxonomy" id="3044389"/>
    <lineage>
        <taxon>Bacteria</taxon>
        <taxon>Bacillati</taxon>
        <taxon>Mycoplasmatota</taxon>
        <taxon>Mollicutes</taxon>
        <taxon>Acholeplasmatales</taxon>
        <taxon>Acholeplasmataceae</taxon>
        <taxon>Peloplasma</taxon>
    </lineage>
</organism>
<proteinExistence type="predicted"/>
<reference evidence="2" key="1">
    <citation type="submission" date="2023-05" db="EMBL/GenBank/DDBJ databases">
        <title>Mariniplasma microaerophilum sp. nov., a novel anaerobic mollicute isolated from terrestrial mud volcano, Taman Peninsula, Russia.</title>
        <authorList>
            <person name="Khomyakova M.A."/>
            <person name="Merkel A.Y."/>
            <person name="Slobodkin A.I."/>
        </authorList>
    </citation>
    <scope>NUCLEOTIDE SEQUENCE</scope>
    <source>
        <strain evidence="2">M4Ah</strain>
    </source>
</reference>
<gene>
    <name evidence="2" type="ORF">QJ521_03085</name>
</gene>
<dbReference type="Pfam" id="PF08241">
    <property type="entry name" value="Methyltransf_11"/>
    <property type="match status" value="1"/>
</dbReference>
<evidence type="ECO:0000313" key="2">
    <source>
        <dbReference type="EMBL" id="MDI6452540.1"/>
    </source>
</evidence>
<dbReference type="SUPFAM" id="SSF53335">
    <property type="entry name" value="S-adenosyl-L-methionine-dependent methyltransferases"/>
    <property type="match status" value="1"/>
</dbReference>
<protein>
    <submittedName>
        <fullName evidence="2">Class I SAM-dependent methyltransferase</fullName>
    </submittedName>
</protein>
<dbReference type="AlphaFoldDB" id="A0AAW6U6Y1"/>
<dbReference type="CDD" id="cd02440">
    <property type="entry name" value="AdoMet_MTases"/>
    <property type="match status" value="1"/>
</dbReference>
<evidence type="ECO:0000313" key="3">
    <source>
        <dbReference type="Proteomes" id="UP001431532"/>
    </source>
</evidence>
<dbReference type="PANTHER" id="PTHR45036">
    <property type="entry name" value="METHYLTRANSFERASE LIKE 7B"/>
    <property type="match status" value="1"/>
</dbReference>
<sequence>MVSFYDSFMVLFEKRFLRKARQSILSKASGRVLEIGGGTGLNLMQYHFDIIDSLIITDIDIDKRLIKRVQKHPHQDKIKINETSVENLSFPDASFDTVIFTLVFCTVTDVNQGLQEIKRVLKDNGRLLFIEHIHPRKKSLRTIFNWINPVWKKISSGCNLNRDIKTSLEENGFTIGEYQYLTKQIFVGGCAKK</sequence>
<dbReference type="GO" id="GO:0032259">
    <property type="term" value="P:methylation"/>
    <property type="evidence" value="ECO:0007669"/>
    <property type="project" value="UniProtKB-KW"/>
</dbReference>